<dbReference type="Proteomes" id="UP000824219">
    <property type="component" value="Linkage Group LG05"/>
</dbReference>
<feature type="transmembrane region" description="Helical" evidence="2">
    <location>
        <begin position="180"/>
        <end position="202"/>
    </location>
</feature>
<dbReference type="InterPro" id="IPR001368">
    <property type="entry name" value="TNFR/NGFR_Cys_rich_reg"/>
</dbReference>
<feature type="disulfide bond" evidence="1">
    <location>
        <begin position="61"/>
        <end position="76"/>
    </location>
</feature>
<gene>
    <name evidence="5" type="ORF">KOW79_004454</name>
</gene>
<dbReference type="Gene3D" id="2.10.50.10">
    <property type="entry name" value="Tumor Necrosis Factor Receptor, subunit A, domain 2"/>
    <property type="match status" value="3"/>
</dbReference>
<name>A0A9D3P0V9_9TELE</name>
<dbReference type="SUPFAM" id="SSF57586">
    <property type="entry name" value="TNF receptor-like"/>
    <property type="match status" value="3"/>
</dbReference>
<protein>
    <recommendedName>
        <fullName evidence="4">TNFR-Cys domain-containing protein</fullName>
    </recommendedName>
</protein>
<feature type="repeat" description="TNFR-Cys" evidence="1">
    <location>
        <begin position="23"/>
        <end position="58"/>
    </location>
</feature>
<comment type="caution">
    <text evidence="1">Lacks conserved residue(s) required for the propagation of feature annotation.</text>
</comment>
<dbReference type="GO" id="GO:0009897">
    <property type="term" value="C:external side of plasma membrane"/>
    <property type="evidence" value="ECO:0007669"/>
    <property type="project" value="TreeGrafter"/>
</dbReference>
<evidence type="ECO:0000256" key="1">
    <source>
        <dbReference type="PROSITE-ProRule" id="PRU00206"/>
    </source>
</evidence>
<evidence type="ECO:0000259" key="4">
    <source>
        <dbReference type="PROSITE" id="PS50050"/>
    </source>
</evidence>
<feature type="disulfide bond" evidence="1">
    <location>
        <begin position="82"/>
        <end position="100"/>
    </location>
</feature>
<keyword evidence="6" id="KW-1185">Reference proteome</keyword>
<dbReference type="GO" id="GO:0050830">
    <property type="term" value="P:defense response to Gram-positive bacterium"/>
    <property type="evidence" value="ECO:0007669"/>
    <property type="project" value="TreeGrafter"/>
</dbReference>
<keyword evidence="2" id="KW-0812">Transmembrane</keyword>
<organism evidence="5 6">
    <name type="scientific">Hemibagrus wyckioides</name>
    <dbReference type="NCBI Taxonomy" id="337641"/>
    <lineage>
        <taxon>Eukaryota</taxon>
        <taxon>Metazoa</taxon>
        <taxon>Chordata</taxon>
        <taxon>Craniata</taxon>
        <taxon>Vertebrata</taxon>
        <taxon>Euteleostomi</taxon>
        <taxon>Actinopterygii</taxon>
        <taxon>Neopterygii</taxon>
        <taxon>Teleostei</taxon>
        <taxon>Ostariophysi</taxon>
        <taxon>Siluriformes</taxon>
        <taxon>Bagridae</taxon>
        <taxon>Hemibagrus</taxon>
    </lineage>
</organism>
<dbReference type="OrthoDB" id="10031141at2759"/>
<feature type="disulfide bond" evidence="1">
    <location>
        <begin position="40"/>
        <end position="58"/>
    </location>
</feature>
<dbReference type="GO" id="GO:0046642">
    <property type="term" value="P:negative regulation of alpha-beta T cell proliferation"/>
    <property type="evidence" value="ECO:0007669"/>
    <property type="project" value="TreeGrafter"/>
</dbReference>
<keyword evidence="3" id="KW-0732">Signal</keyword>
<evidence type="ECO:0000256" key="2">
    <source>
        <dbReference type="SAM" id="Phobius"/>
    </source>
</evidence>
<dbReference type="PROSITE" id="PS50050">
    <property type="entry name" value="TNFR_NGFR_2"/>
    <property type="match status" value="2"/>
</dbReference>
<proteinExistence type="predicted"/>
<feature type="signal peptide" evidence="3">
    <location>
        <begin position="1"/>
        <end position="17"/>
    </location>
</feature>
<feature type="chain" id="PRO_5039461440" description="TNFR-Cys domain-containing protein" evidence="3">
    <location>
        <begin position="18"/>
        <end position="244"/>
    </location>
</feature>
<dbReference type="AlphaFoldDB" id="A0A9D3P0V9"/>
<reference evidence="5 6" key="1">
    <citation type="submission" date="2021-06" db="EMBL/GenBank/DDBJ databases">
        <title>Chromosome-level genome assembly of the red-tail catfish (Hemibagrus wyckioides).</title>
        <authorList>
            <person name="Shao F."/>
        </authorList>
    </citation>
    <scope>NUCLEOTIDE SEQUENCE [LARGE SCALE GENOMIC DNA]</scope>
    <source>
        <strain evidence="5">EC202008001</strain>
        <tissue evidence="5">Blood</tissue>
    </source>
</reference>
<keyword evidence="1" id="KW-1015">Disulfide bond</keyword>
<dbReference type="GO" id="GO:0002720">
    <property type="term" value="P:positive regulation of cytokine production involved in immune response"/>
    <property type="evidence" value="ECO:0007669"/>
    <property type="project" value="TreeGrafter"/>
</dbReference>
<keyword evidence="2" id="KW-1133">Transmembrane helix</keyword>
<feature type="domain" description="TNFR-Cys" evidence="4">
    <location>
        <begin position="23"/>
        <end position="58"/>
    </location>
</feature>
<dbReference type="GO" id="GO:0050829">
    <property type="term" value="P:defense response to Gram-negative bacterium"/>
    <property type="evidence" value="ECO:0007669"/>
    <property type="project" value="TreeGrafter"/>
</dbReference>
<feature type="disulfide bond" evidence="1">
    <location>
        <begin position="37"/>
        <end position="50"/>
    </location>
</feature>
<accession>A0A9D3P0V9</accession>
<dbReference type="Pfam" id="PF00020">
    <property type="entry name" value="TNFR_c6"/>
    <property type="match status" value="1"/>
</dbReference>
<sequence>MISAFLTCLYILGICAALTFGSKCGQSEYSSAAGECCPMCAIGFVVREDCRSDSSTICTSCSKGTFMNKTNGNFSCFQCKTCENGLHISQDCTPVNDTVCGVLDGYYCMQYSDDKRDCLYAIKHSKCKPGEQIKNPGTKISDTVCEPCPSGFDSPEGVNCSKWTDTPIKDVQSKPRRNRYGLIAAVLMYIVLLLSLFIFSCLNHQTKIQRLQNIKQSCIGNKSSHFTVCPINQSTIRAASIISS</sequence>
<keyword evidence="2" id="KW-0472">Membrane</keyword>
<feature type="repeat" description="TNFR-Cys" evidence="1">
    <location>
        <begin position="60"/>
        <end position="100"/>
    </location>
</feature>
<evidence type="ECO:0000256" key="3">
    <source>
        <dbReference type="SAM" id="SignalP"/>
    </source>
</evidence>
<feature type="domain" description="TNFR-Cys" evidence="4">
    <location>
        <begin position="60"/>
        <end position="100"/>
    </location>
</feature>
<dbReference type="SMART" id="SM00208">
    <property type="entry name" value="TNFR"/>
    <property type="match status" value="3"/>
</dbReference>
<dbReference type="GO" id="GO:2000406">
    <property type="term" value="P:positive regulation of T cell migration"/>
    <property type="evidence" value="ECO:0007669"/>
    <property type="project" value="TreeGrafter"/>
</dbReference>
<evidence type="ECO:0000313" key="6">
    <source>
        <dbReference type="Proteomes" id="UP000824219"/>
    </source>
</evidence>
<dbReference type="PANTHER" id="PTHR46838:SF1">
    <property type="entry name" value="TUMOR NECROSIS FACTOR RECEPTOR SUPERFAMILY MEMBER 14"/>
    <property type="match status" value="1"/>
</dbReference>
<evidence type="ECO:0000313" key="5">
    <source>
        <dbReference type="EMBL" id="KAG7332620.1"/>
    </source>
</evidence>
<dbReference type="EMBL" id="JAHKSW010000005">
    <property type="protein sequence ID" value="KAG7332620.1"/>
    <property type="molecule type" value="Genomic_DNA"/>
</dbReference>
<feature type="disulfide bond" evidence="1">
    <location>
        <begin position="79"/>
        <end position="92"/>
    </location>
</feature>
<dbReference type="PANTHER" id="PTHR46838">
    <property type="entry name" value="TUMOR NECROSIS FACTOR RECEPTOR SUPERFAMILY MEMBER 14"/>
    <property type="match status" value="1"/>
</dbReference>
<comment type="caution">
    <text evidence="5">The sequence shown here is derived from an EMBL/GenBank/DDBJ whole genome shotgun (WGS) entry which is preliminary data.</text>
</comment>
<dbReference type="PROSITE" id="PS00652">
    <property type="entry name" value="TNFR_NGFR_1"/>
    <property type="match status" value="2"/>
</dbReference>